<accession>A0A521D1U8</accession>
<protein>
    <submittedName>
        <fullName evidence="3">Tetratricopeptide repeat-containing protein</fullName>
    </submittedName>
</protein>
<dbReference type="SUPFAM" id="SSF81901">
    <property type="entry name" value="HCP-like"/>
    <property type="match status" value="1"/>
</dbReference>
<organism evidence="3 4">
    <name type="scientific">Solitalea koreensis</name>
    <dbReference type="NCBI Taxonomy" id="543615"/>
    <lineage>
        <taxon>Bacteria</taxon>
        <taxon>Pseudomonadati</taxon>
        <taxon>Bacteroidota</taxon>
        <taxon>Sphingobacteriia</taxon>
        <taxon>Sphingobacteriales</taxon>
        <taxon>Sphingobacteriaceae</taxon>
        <taxon>Solitalea</taxon>
    </lineage>
</organism>
<dbReference type="PROSITE" id="PS50005">
    <property type="entry name" value="TPR"/>
    <property type="match status" value="2"/>
</dbReference>
<dbReference type="Pfam" id="PF13174">
    <property type="entry name" value="TPR_6"/>
    <property type="match status" value="5"/>
</dbReference>
<evidence type="ECO:0000313" key="4">
    <source>
        <dbReference type="Proteomes" id="UP000315971"/>
    </source>
</evidence>
<keyword evidence="4" id="KW-1185">Reference proteome</keyword>
<dbReference type="SMART" id="SM00028">
    <property type="entry name" value="TPR"/>
    <property type="match status" value="12"/>
</dbReference>
<dbReference type="InterPro" id="IPR019734">
    <property type="entry name" value="TPR_rpt"/>
</dbReference>
<dbReference type="EMBL" id="FXSZ01000005">
    <property type="protein sequence ID" value="SMO65648.1"/>
    <property type="molecule type" value="Genomic_DNA"/>
</dbReference>
<gene>
    <name evidence="3" type="ORF">SAMN06265350_105143</name>
</gene>
<dbReference type="PANTHER" id="PTHR37423:SF2">
    <property type="entry name" value="MEMBRANE-BOUND LYTIC MUREIN TRANSGLYCOSYLASE C"/>
    <property type="match status" value="1"/>
</dbReference>
<evidence type="ECO:0000256" key="2">
    <source>
        <dbReference type="SAM" id="SignalP"/>
    </source>
</evidence>
<evidence type="ECO:0000313" key="3">
    <source>
        <dbReference type="EMBL" id="SMO65648.1"/>
    </source>
</evidence>
<feature type="signal peptide" evidence="2">
    <location>
        <begin position="1"/>
        <end position="21"/>
    </location>
</feature>
<dbReference type="Pfam" id="PF13181">
    <property type="entry name" value="TPR_8"/>
    <property type="match status" value="2"/>
</dbReference>
<reference evidence="3 4" key="1">
    <citation type="submission" date="2017-05" db="EMBL/GenBank/DDBJ databases">
        <authorList>
            <person name="Varghese N."/>
            <person name="Submissions S."/>
        </authorList>
    </citation>
    <scope>NUCLEOTIDE SEQUENCE [LARGE SCALE GENOMIC DNA]</scope>
    <source>
        <strain evidence="3 4">DSM 21342</strain>
    </source>
</reference>
<dbReference type="RefSeq" id="WP_142603712.1">
    <property type="nucleotide sequence ID" value="NZ_FXSZ01000005.1"/>
</dbReference>
<dbReference type="PANTHER" id="PTHR37423">
    <property type="entry name" value="SOLUBLE LYTIC MUREIN TRANSGLYCOSYLASE-RELATED"/>
    <property type="match status" value="1"/>
</dbReference>
<dbReference type="AlphaFoldDB" id="A0A521D1U8"/>
<dbReference type="Pfam" id="PF13432">
    <property type="entry name" value="TPR_16"/>
    <property type="match status" value="2"/>
</dbReference>
<feature type="chain" id="PRO_5022042696" evidence="2">
    <location>
        <begin position="22"/>
        <end position="1013"/>
    </location>
</feature>
<evidence type="ECO:0000256" key="1">
    <source>
        <dbReference type="PROSITE-ProRule" id="PRU00339"/>
    </source>
</evidence>
<proteinExistence type="predicted"/>
<dbReference type="OrthoDB" id="9814448at2"/>
<feature type="repeat" description="TPR" evidence="1">
    <location>
        <begin position="663"/>
        <end position="696"/>
    </location>
</feature>
<dbReference type="Proteomes" id="UP000315971">
    <property type="component" value="Unassembled WGS sequence"/>
</dbReference>
<name>A0A521D1U8_9SPHI</name>
<dbReference type="InterPro" id="IPR011990">
    <property type="entry name" value="TPR-like_helical_dom_sf"/>
</dbReference>
<keyword evidence="2" id="KW-0732">Signal</keyword>
<keyword evidence="1" id="KW-0802">TPR repeat</keyword>
<dbReference type="Gene3D" id="1.25.40.10">
    <property type="entry name" value="Tetratricopeptide repeat domain"/>
    <property type="match status" value="8"/>
</dbReference>
<dbReference type="SUPFAM" id="SSF48452">
    <property type="entry name" value="TPR-like"/>
    <property type="match status" value="4"/>
</dbReference>
<sequence length="1013" mass="115478">MIKKQTTLTLALLLLTLTTYAQQTAYYTVNSTYRKAIELFFSQKYASANELFRQVYTENNATRNNTHDESSISLAKIDARYYAAVCALELNNNNAESELLSFINNYPENPNAKAANFQIGRVYYKKENYSEALNWFSKVDDIDLNETDRTEYNFKVGYCNFVQKDYAKAQNNFTKVKNTTNKFSEDATYYFGHIAYLNKDYKTALDNLNKVKNSTKYAEVYQYYSAQIFLIQGRYDDVILFTEPIIRQGKSKYIPQLNKIAGAAYFNKADYVTAAKYFDTYLQNTKATSSQTTQDTYQIGFTFYKIKEYDKATAQLERLIDADDVYGQYGMLTLGQCFLIKKNKINARAAFQRGSNMTYDDAVREEALLAYAKLAYETNFAQQGLGATREFVTKYPRSKNIDEAKTLLGEILLSSKNYKDALEILETVKKRKENSDLLYQKVAYYRGVEVFNAHDYAYAVQLFEKSLNYPVDGKIEMLSIFWKAESMFELKNYDEAISLYNEFFSYPNIVGLPIYKSANYSMAYAYFEKGDYSKAAEYFERYSASANTEMKMLNDALLRLGDSYFVLKAYDKALTNYNKIIIAGAAGADYATFQKAMIQGVQNKLNEKVYSLKTLQELYPNSSYIDDAQYEMAYAHFTLNNTELAKQEFNELIKRFPNSSYVPKSLLNIALVYYNTEDDNNALTAYKNVVAKYPDSPEAKEAVLAIKNIYVGKGNASEFIAYTKNTPGASLSASVQDSISFEAANNLYLKGKCDQSIPAFESYLKEFPAGYFINEAHFYHAECLLKQKRSDDALPDYQYLVYRSNGMFTERSLVNASKILMSQNKYEEAIPYLKRLEDNADYKANYGFAVAGLMRANSSVANADSTLYYAKKVIAFEKMPQDEVNTAYLFSGKSYLALRDTSNAMKSLGNVSTNTKSVAAAEAKYLTGVIQFNKGQYKTSQKTCFEVIDNLSNHDYWVAKSFILLADNYIKLGDVFQAKSTLQSIIDNYSDNDDVLPTAKSKLAEINALTKQN</sequence>
<feature type="repeat" description="TPR" evidence="1">
    <location>
        <begin position="113"/>
        <end position="146"/>
    </location>
</feature>